<dbReference type="GO" id="GO:0003677">
    <property type="term" value="F:DNA binding"/>
    <property type="evidence" value="ECO:0007669"/>
    <property type="project" value="InterPro"/>
</dbReference>
<evidence type="ECO:0000313" key="4">
    <source>
        <dbReference type="Proteomes" id="UP000266391"/>
    </source>
</evidence>
<dbReference type="RefSeq" id="WP_118093375.1">
    <property type="nucleotide sequence ID" value="NZ_DBFJSD010000068.1"/>
</dbReference>
<dbReference type="SMART" id="SM00530">
    <property type="entry name" value="HTH_XRE"/>
    <property type="match status" value="1"/>
</dbReference>
<comment type="caution">
    <text evidence="3">The sequence shown here is derived from an EMBL/GenBank/DDBJ whole genome shotgun (WGS) entry which is preliminary data.</text>
</comment>
<dbReference type="InterPro" id="IPR010982">
    <property type="entry name" value="Lambda_DNA-bd_dom_sf"/>
</dbReference>
<evidence type="ECO:0000313" key="3">
    <source>
        <dbReference type="EMBL" id="RHD01009.1"/>
    </source>
</evidence>
<gene>
    <name evidence="3" type="ORF">DW813_12730</name>
</gene>
<dbReference type="Pfam" id="PF01381">
    <property type="entry name" value="HTH_3"/>
    <property type="match status" value="1"/>
</dbReference>
<sequence>MHTKLTIPERLKDLRVSEKRMSLQELSDATGIPSSTLGNYEKDENIDMSLGNLITLADFYNVSTDYLLCRTELRKHKNQSVSDLHLNDDAIQILTDKKYNPRLLSELLTHENFKKFMTDLEIYIDGFNDKGIQIANAFLDVMRCKLTELGADSTDAFANVFDNSHIESEQYYMNILSADLKPIVADLRNTHMKDSNTASDIDYQSMVKNIIDDFTSQIPTTADGDTESSNDAYINGLLLLFCKNLEMKVTQLSAEEKQTLKGIFSRSKPAKEHRKLRRRNPKL</sequence>
<dbReference type="EMBL" id="QSIQ01000022">
    <property type="protein sequence ID" value="RHD01009.1"/>
    <property type="molecule type" value="Genomic_DNA"/>
</dbReference>
<accession>A0A396AAC0</accession>
<dbReference type="InterPro" id="IPR001387">
    <property type="entry name" value="Cro/C1-type_HTH"/>
</dbReference>
<organism evidence="3 4">
    <name type="scientific">Roseburia inulinivorans</name>
    <dbReference type="NCBI Taxonomy" id="360807"/>
    <lineage>
        <taxon>Bacteria</taxon>
        <taxon>Bacillati</taxon>
        <taxon>Bacillota</taxon>
        <taxon>Clostridia</taxon>
        <taxon>Lachnospirales</taxon>
        <taxon>Lachnospiraceae</taxon>
        <taxon>Roseburia</taxon>
    </lineage>
</organism>
<feature type="region of interest" description="Disordered" evidence="1">
    <location>
        <begin position="263"/>
        <end position="283"/>
    </location>
</feature>
<dbReference type="SUPFAM" id="SSF47413">
    <property type="entry name" value="lambda repressor-like DNA-binding domains"/>
    <property type="match status" value="1"/>
</dbReference>
<dbReference type="Proteomes" id="UP000266391">
    <property type="component" value="Unassembled WGS sequence"/>
</dbReference>
<evidence type="ECO:0000256" key="1">
    <source>
        <dbReference type="SAM" id="MobiDB-lite"/>
    </source>
</evidence>
<dbReference type="PROSITE" id="PS50943">
    <property type="entry name" value="HTH_CROC1"/>
    <property type="match status" value="1"/>
</dbReference>
<dbReference type="CDD" id="cd00093">
    <property type="entry name" value="HTH_XRE"/>
    <property type="match status" value="1"/>
</dbReference>
<feature type="domain" description="HTH cro/C1-type" evidence="2">
    <location>
        <begin position="11"/>
        <end position="67"/>
    </location>
</feature>
<dbReference type="Gene3D" id="1.10.260.40">
    <property type="entry name" value="lambda repressor-like DNA-binding domains"/>
    <property type="match status" value="1"/>
</dbReference>
<feature type="compositionally biased region" description="Basic residues" evidence="1">
    <location>
        <begin position="271"/>
        <end position="283"/>
    </location>
</feature>
<evidence type="ECO:0000259" key="2">
    <source>
        <dbReference type="PROSITE" id="PS50943"/>
    </source>
</evidence>
<protein>
    <submittedName>
        <fullName evidence="3">XRE family transcriptional regulator</fullName>
    </submittedName>
</protein>
<name>A0A396AAC0_9FIRM</name>
<reference evidence="3 4" key="1">
    <citation type="submission" date="2018-08" db="EMBL/GenBank/DDBJ databases">
        <title>A genome reference for cultivated species of the human gut microbiota.</title>
        <authorList>
            <person name="Zou Y."/>
            <person name="Xue W."/>
            <person name="Luo G."/>
        </authorList>
    </citation>
    <scope>NUCLEOTIDE SEQUENCE [LARGE SCALE GENOMIC DNA]</scope>
    <source>
        <strain evidence="3 4">AM32-8LB</strain>
    </source>
</reference>
<proteinExistence type="predicted"/>
<dbReference type="AlphaFoldDB" id="A0A396AAC0"/>